<dbReference type="Proteomes" id="UP001209535">
    <property type="component" value="Unassembled WGS sequence"/>
</dbReference>
<feature type="transmembrane region" description="Helical" evidence="1">
    <location>
        <begin position="113"/>
        <end position="132"/>
    </location>
</feature>
<keyword evidence="1" id="KW-1133">Transmembrane helix</keyword>
<evidence type="ECO:0000313" key="3">
    <source>
        <dbReference type="Proteomes" id="UP001209535"/>
    </source>
</evidence>
<keyword evidence="1" id="KW-0812">Transmembrane</keyword>
<sequence>MSFNDRLTASYSGGRGPLFGLAFRTALLTLLTLGIYRFWAKTRIRKYIWSSIRLGGDTLEYTGTGLEKFLGFLVAVVVLAVYLGLVQLVLFYFGLHFVMEPQTEAEILMQMSVFYLSFFALVPLMLFARYRARRYMLARTRFRGIRFGMDKAAWGYVWRAIGHGILTVLSLGLLLPRQTFWLEKYKTDRSHYGDTRFSQGGRWTALYPAMRGYFLGFALLVASIVYIAMSRLGSADRIAVAQFLPLGLLAVFGFGFVYYRVHSFRYLTAQKTLAGAVGFLALPRTGRVLGIYIVGALVVGLIVSVIFGVIGGVFAVSVAAAENGATLGAGSIVIIAALYLVALAMLGALALVFIIQPVIAHFTETMTVLNPAALDAVRQRAHDAGADAEGFADALDLGAAV</sequence>
<dbReference type="EMBL" id="JAOVQO010000009">
    <property type="protein sequence ID" value="MCU9848452.1"/>
    <property type="molecule type" value="Genomic_DNA"/>
</dbReference>
<keyword evidence="1" id="KW-0472">Membrane</keyword>
<reference evidence="2 3" key="1">
    <citation type="submission" date="2022-10" db="EMBL/GenBank/DDBJ databases">
        <title>Defluviimonas sp. nov., isolated from ocean surface sediments.</title>
        <authorList>
            <person name="He W."/>
            <person name="Wang L."/>
            <person name="Zhang D.-F."/>
        </authorList>
    </citation>
    <scope>NUCLEOTIDE SEQUENCE [LARGE SCALE GENOMIC DNA]</scope>
    <source>
        <strain evidence="2 3">WL0024</strain>
    </source>
</reference>
<dbReference type="RefSeq" id="WP_263335787.1">
    <property type="nucleotide sequence ID" value="NZ_JAOVQO010000009.1"/>
</dbReference>
<organism evidence="2 3">
    <name type="scientific">Albidovulum salinarum</name>
    <dbReference type="NCBI Taxonomy" id="2984153"/>
    <lineage>
        <taxon>Bacteria</taxon>
        <taxon>Pseudomonadati</taxon>
        <taxon>Pseudomonadota</taxon>
        <taxon>Alphaproteobacteria</taxon>
        <taxon>Rhodobacterales</taxon>
        <taxon>Paracoccaceae</taxon>
        <taxon>Albidovulum</taxon>
    </lineage>
</organism>
<proteinExistence type="predicted"/>
<evidence type="ECO:0000256" key="1">
    <source>
        <dbReference type="SAM" id="Phobius"/>
    </source>
</evidence>
<name>A0ABT2X620_9RHOB</name>
<feature type="transmembrane region" description="Helical" evidence="1">
    <location>
        <begin position="20"/>
        <end position="39"/>
    </location>
</feature>
<feature type="transmembrane region" description="Helical" evidence="1">
    <location>
        <begin position="238"/>
        <end position="258"/>
    </location>
</feature>
<protein>
    <submittedName>
        <fullName evidence="2">YjgN family protein</fullName>
    </submittedName>
</protein>
<accession>A0ABT2X620</accession>
<feature type="transmembrane region" description="Helical" evidence="1">
    <location>
        <begin position="212"/>
        <end position="229"/>
    </location>
</feature>
<dbReference type="Pfam" id="PF05987">
    <property type="entry name" value="DUF898"/>
    <property type="match status" value="1"/>
</dbReference>
<keyword evidence="3" id="KW-1185">Reference proteome</keyword>
<feature type="transmembrane region" description="Helical" evidence="1">
    <location>
        <begin position="332"/>
        <end position="355"/>
    </location>
</feature>
<evidence type="ECO:0000313" key="2">
    <source>
        <dbReference type="EMBL" id="MCU9848452.1"/>
    </source>
</evidence>
<gene>
    <name evidence="2" type="ORF">OEZ60_10565</name>
</gene>
<dbReference type="InterPro" id="IPR010295">
    <property type="entry name" value="DUF898"/>
</dbReference>
<comment type="caution">
    <text evidence="2">The sequence shown here is derived from an EMBL/GenBank/DDBJ whole genome shotgun (WGS) entry which is preliminary data.</text>
</comment>
<feature type="transmembrane region" description="Helical" evidence="1">
    <location>
        <begin position="69"/>
        <end position="93"/>
    </location>
</feature>
<feature type="transmembrane region" description="Helical" evidence="1">
    <location>
        <begin position="289"/>
        <end position="320"/>
    </location>
</feature>